<proteinExistence type="predicted"/>
<name>A0A7W7CUR9_9ACTN</name>
<feature type="region of interest" description="Disordered" evidence="1">
    <location>
        <begin position="1"/>
        <end position="132"/>
    </location>
</feature>
<gene>
    <name evidence="2" type="ORF">BKA14_004952</name>
</gene>
<reference evidence="2 3" key="1">
    <citation type="submission" date="2020-08" db="EMBL/GenBank/DDBJ databases">
        <title>Sequencing the genomes of 1000 actinobacteria strains.</title>
        <authorList>
            <person name="Klenk H.-P."/>
        </authorList>
    </citation>
    <scope>NUCLEOTIDE SEQUENCE [LARGE SCALE GENOMIC DNA]</scope>
    <source>
        <strain evidence="2 3">DSM 45518</strain>
    </source>
</reference>
<accession>A0A7W7CUR9</accession>
<feature type="compositionally biased region" description="Low complexity" evidence="1">
    <location>
        <begin position="72"/>
        <end position="85"/>
    </location>
</feature>
<organism evidence="2 3">
    <name type="scientific">Paractinoplanes abujensis</name>
    <dbReference type="NCBI Taxonomy" id="882441"/>
    <lineage>
        <taxon>Bacteria</taxon>
        <taxon>Bacillati</taxon>
        <taxon>Actinomycetota</taxon>
        <taxon>Actinomycetes</taxon>
        <taxon>Micromonosporales</taxon>
        <taxon>Micromonosporaceae</taxon>
        <taxon>Paractinoplanes</taxon>
    </lineage>
</organism>
<dbReference type="EMBL" id="JACHMF010000001">
    <property type="protein sequence ID" value="MBB4694804.1"/>
    <property type="molecule type" value="Genomic_DNA"/>
</dbReference>
<evidence type="ECO:0000313" key="2">
    <source>
        <dbReference type="EMBL" id="MBB4694804.1"/>
    </source>
</evidence>
<feature type="compositionally biased region" description="Basic and acidic residues" evidence="1">
    <location>
        <begin position="86"/>
        <end position="95"/>
    </location>
</feature>
<evidence type="ECO:0000256" key="1">
    <source>
        <dbReference type="SAM" id="MobiDB-lite"/>
    </source>
</evidence>
<protein>
    <submittedName>
        <fullName evidence="2">Uncharacterized protein</fullName>
    </submittedName>
</protein>
<feature type="compositionally biased region" description="Basic and acidic residues" evidence="1">
    <location>
        <begin position="113"/>
        <end position="122"/>
    </location>
</feature>
<feature type="compositionally biased region" description="Low complexity" evidence="1">
    <location>
        <begin position="96"/>
        <end position="112"/>
    </location>
</feature>
<sequence length="149" mass="15578">MGEPERRRRRLRPSSSPNAAPAPPAPVDETTGPAAGSAVTGPIEDPAVETPVPTAPATPVSPAPPVERVVRPPRNGAARRPPAANGDDREAERGLRGLVGSGSSQVSVGAALRARDAARPTDSDLADADTNLTIVRRNWVPREDLPRNR</sequence>
<feature type="compositionally biased region" description="Pro residues" evidence="1">
    <location>
        <begin position="53"/>
        <end position="65"/>
    </location>
</feature>
<evidence type="ECO:0000313" key="3">
    <source>
        <dbReference type="Proteomes" id="UP000542742"/>
    </source>
</evidence>
<dbReference type="Proteomes" id="UP000542742">
    <property type="component" value="Unassembled WGS sequence"/>
</dbReference>
<comment type="caution">
    <text evidence="2">The sequence shown here is derived from an EMBL/GenBank/DDBJ whole genome shotgun (WGS) entry which is preliminary data.</text>
</comment>
<keyword evidence="3" id="KW-1185">Reference proteome</keyword>
<dbReference type="AlphaFoldDB" id="A0A7W7CUR9"/>